<feature type="region of interest" description="Disordered" evidence="1">
    <location>
        <begin position="16"/>
        <end position="41"/>
    </location>
</feature>
<gene>
    <name evidence="2" type="ORF">CAP_3245</name>
</gene>
<reference evidence="2 3" key="1">
    <citation type="submission" date="2013-05" db="EMBL/GenBank/DDBJ databases">
        <title>Genome assembly of Chondromyces apiculatus DSM 436.</title>
        <authorList>
            <person name="Sharma G."/>
            <person name="Khatri I."/>
            <person name="Kaur C."/>
            <person name="Mayilraj S."/>
            <person name="Subramanian S."/>
        </authorList>
    </citation>
    <scope>NUCLEOTIDE SEQUENCE [LARGE SCALE GENOMIC DNA]</scope>
    <source>
        <strain evidence="2 3">DSM 436</strain>
    </source>
</reference>
<feature type="compositionally biased region" description="Basic and acidic residues" evidence="1">
    <location>
        <begin position="29"/>
        <end position="41"/>
    </location>
</feature>
<organism evidence="2 3">
    <name type="scientific">Chondromyces apiculatus DSM 436</name>
    <dbReference type="NCBI Taxonomy" id="1192034"/>
    <lineage>
        <taxon>Bacteria</taxon>
        <taxon>Pseudomonadati</taxon>
        <taxon>Myxococcota</taxon>
        <taxon>Polyangia</taxon>
        <taxon>Polyangiales</taxon>
        <taxon>Polyangiaceae</taxon>
        <taxon>Chondromyces</taxon>
    </lineage>
</organism>
<name>A0A017T9B9_9BACT</name>
<dbReference type="Proteomes" id="UP000019678">
    <property type="component" value="Unassembled WGS sequence"/>
</dbReference>
<protein>
    <submittedName>
        <fullName evidence="2">Uncharacterized protein</fullName>
    </submittedName>
</protein>
<dbReference type="EMBL" id="ASRX01000023">
    <property type="protein sequence ID" value="EYF05517.1"/>
    <property type="molecule type" value="Genomic_DNA"/>
</dbReference>
<evidence type="ECO:0000256" key="1">
    <source>
        <dbReference type="SAM" id="MobiDB-lite"/>
    </source>
</evidence>
<proteinExistence type="predicted"/>
<sequence>MIDRSTKIDHLIELRRADGAPDPAPWCSTEDRSVDRFSERS</sequence>
<comment type="caution">
    <text evidence="2">The sequence shown here is derived from an EMBL/GenBank/DDBJ whole genome shotgun (WGS) entry which is preliminary data.</text>
</comment>
<keyword evidence="3" id="KW-1185">Reference proteome</keyword>
<accession>A0A017T9B9</accession>
<evidence type="ECO:0000313" key="3">
    <source>
        <dbReference type="Proteomes" id="UP000019678"/>
    </source>
</evidence>
<evidence type="ECO:0000313" key="2">
    <source>
        <dbReference type="EMBL" id="EYF05517.1"/>
    </source>
</evidence>
<dbReference type="AlphaFoldDB" id="A0A017T9B9"/>